<keyword evidence="1" id="KW-1185">Reference proteome</keyword>
<dbReference type="AlphaFoldDB" id="A0A915HHE5"/>
<name>A0A915HHE5_ROMCU</name>
<accession>A0A915HHE5</accession>
<reference evidence="2" key="1">
    <citation type="submission" date="2022-11" db="UniProtKB">
        <authorList>
            <consortium name="WormBaseParasite"/>
        </authorList>
    </citation>
    <scope>IDENTIFICATION</scope>
</reference>
<dbReference type="Proteomes" id="UP000887565">
    <property type="component" value="Unplaced"/>
</dbReference>
<protein>
    <submittedName>
        <fullName evidence="2">Uncharacterized protein</fullName>
    </submittedName>
</protein>
<sequence>MVGQNDVRRRTGETATMASYTYAGRVYKATMRKQATTARFLCVETTFFQALVKEAWGCSTFKDQNFIDSR</sequence>
<organism evidence="1 2">
    <name type="scientific">Romanomermis culicivorax</name>
    <name type="common">Nematode worm</name>
    <dbReference type="NCBI Taxonomy" id="13658"/>
    <lineage>
        <taxon>Eukaryota</taxon>
        <taxon>Metazoa</taxon>
        <taxon>Ecdysozoa</taxon>
        <taxon>Nematoda</taxon>
        <taxon>Enoplea</taxon>
        <taxon>Dorylaimia</taxon>
        <taxon>Mermithida</taxon>
        <taxon>Mermithoidea</taxon>
        <taxon>Mermithidae</taxon>
        <taxon>Romanomermis</taxon>
    </lineage>
</organism>
<proteinExistence type="predicted"/>
<dbReference type="WBParaSite" id="nRc.2.0.1.t00859-RA">
    <property type="protein sequence ID" value="nRc.2.0.1.t00859-RA"/>
    <property type="gene ID" value="nRc.2.0.1.g00859"/>
</dbReference>
<evidence type="ECO:0000313" key="1">
    <source>
        <dbReference type="Proteomes" id="UP000887565"/>
    </source>
</evidence>
<evidence type="ECO:0000313" key="2">
    <source>
        <dbReference type="WBParaSite" id="nRc.2.0.1.t00859-RA"/>
    </source>
</evidence>